<keyword evidence="1" id="KW-0479">Metal-binding</keyword>
<name>A0A6A5VVE1_9PLEO</name>
<sequence>MASPNAPKALSINLMGMKFMQRAAAKNPNSQPSTPNGPPAKRARLSNGRSAPGTPATPSDHELIQAALAAEETKREVALEKAAEQAGDSKWYLNFSEPHPAPKDEKLEVAYAGYAEIDADTDSSDEEGESAAPKSVRMVFGGGVKWKPVIDDVQQKPAACSLNQERPAYMNDESDEDEDSSESDDYDLDDPAAGLIRETKRQKKREARLAQKESEAREKSTPKRRIHEDSDLSGLTTLSGGGKAPGGGITKMDCHLCGQKGHLMRSCPNKEKNIRGSKGRGGRAGGGAACRR</sequence>
<keyword evidence="1" id="KW-0863">Zinc-finger</keyword>
<feature type="compositionally biased region" description="Acidic residues" evidence="2">
    <location>
        <begin position="172"/>
        <end position="190"/>
    </location>
</feature>
<dbReference type="SMART" id="SM00343">
    <property type="entry name" value="ZnF_C2HC"/>
    <property type="match status" value="1"/>
</dbReference>
<dbReference type="GO" id="GO:0008270">
    <property type="term" value="F:zinc ion binding"/>
    <property type="evidence" value="ECO:0007669"/>
    <property type="project" value="UniProtKB-KW"/>
</dbReference>
<dbReference type="GO" id="GO:0003676">
    <property type="term" value="F:nucleic acid binding"/>
    <property type="evidence" value="ECO:0007669"/>
    <property type="project" value="InterPro"/>
</dbReference>
<protein>
    <recommendedName>
        <fullName evidence="3">CCHC-type domain-containing protein</fullName>
    </recommendedName>
</protein>
<dbReference type="AlphaFoldDB" id="A0A6A5VVE1"/>
<feature type="compositionally biased region" description="Acidic residues" evidence="2">
    <location>
        <begin position="117"/>
        <end position="129"/>
    </location>
</feature>
<feature type="compositionally biased region" description="Gly residues" evidence="2">
    <location>
        <begin position="282"/>
        <end position="292"/>
    </location>
</feature>
<keyword evidence="5" id="KW-1185">Reference proteome</keyword>
<dbReference type="Proteomes" id="UP000799779">
    <property type="component" value="Unassembled WGS sequence"/>
</dbReference>
<evidence type="ECO:0000313" key="4">
    <source>
        <dbReference type="EMBL" id="KAF1993493.1"/>
    </source>
</evidence>
<feature type="region of interest" description="Disordered" evidence="2">
    <location>
        <begin position="265"/>
        <end position="292"/>
    </location>
</feature>
<feature type="region of interest" description="Disordered" evidence="2">
    <location>
        <begin position="22"/>
        <end position="61"/>
    </location>
</feature>
<dbReference type="PROSITE" id="PS50158">
    <property type="entry name" value="ZF_CCHC"/>
    <property type="match status" value="1"/>
</dbReference>
<evidence type="ECO:0000313" key="5">
    <source>
        <dbReference type="Proteomes" id="UP000799779"/>
    </source>
</evidence>
<feature type="region of interest" description="Disordered" evidence="2">
    <location>
        <begin position="76"/>
        <end position="137"/>
    </location>
</feature>
<dbReference type="InterPro" id="IPR036875">
    <property type="entry name" value="Znf_CCHC_sf"/>
</dbReference>
<feature type="domain" description="CCHC-type" evidence="3">
    <location>
        <begin position="254"/>
        <end position="269"/>
    </location>
</feature>
<reference evidence="4" key="1">
    <citation type="journal article" date="2020" name="Stud. Mycol.">
        <title>101 Dothideomycetes genomes: a test case for predicting lifestyles and emergence of pathogens.</title>
        <authorList>
            <person name="Haridas S."/>
            <person name="Albert R."/>
            <person name="Binder M."/>
            <person name="Bloem J."/>
            <person name="Labutti K."/>
            <person name="Salamov A."/>
            <person name="Andreopoulos B."/>
            <person name="Baker S."/>
            <person name="Barry K."/>
            <person name="Bills G."/>
            <person name="Bluhm B."/>
            <person name="Cannon C."/>
            <person name="Castanera R."/>
            <person name="Culley D."/>
            <person name="Daum C."/>
            <person name="Ezra D."/>
            <person name="Gonzalez J."/>
            <person name="Henrissat B."/>
            <person name="Kuo A."/>
            <person name="Liang C."/>
            <person name="Lipzen A."/>
            <person name="Lutzoni F."/>
            <person name="Magnuson J."/>
            <person name="Mondo S."/>
            <person name="Nolan M."/>
            <person name="Ohm R."/>
            <person name="Pangilinan J."/>
            <person name="Park H.-J."/>
            <person name="Ramirez L."/>
            <person name="Alfaro M."/>
            <person name="Sun H."/>
            <person name="Tritt A."/>
            <person name="Yoshinaga Y."/>
            <person name="Zwiers L.-H."/>
            <person name="Turgeon B."/>
            <person name="Goodwin S."/>
            <person name="Spatafora J."/>
            <person name="Crous P."/>
            <person name="Grigoriev I."/>
        </authorList>
    </citation>
    <scope>NUCLEOTIDE SEQUENCE</scope>
    <source>
        <strain evidence="4">CBS 123094</strain>
    </source>
</reference>
<feature type="region of interest" description="Disordered" evidence="2">
    <location>
        <begin position="156"/>
        <end position="249"/>
    </location>
</feature>
<proteinExistence type="predicted"/>
<evidence type="ECO:0000256" key="1">
    <source>
        <dbReference type="PROSITE-ProRule" id="PRU00047"/>
    </source>
</evidence>
<dbReference type="OrthoDB" id="427960at2759"/>
<dbReference type="SUPFAM" id="SSF57756">
    <property type="entry name" value="Retrovirus zinc finger-like domains"/>
    <property type="match status" value="1"/>
</dbReference>
<evidence type="ECO:0000256" key="2">
    <source>
        <dbReference type="SAM" id="MobiDB-lite"/>
    </source>
</evidence>
<dbReference type="EMBL" id="ML977701">
    <property type="protein sequence ID" value="KAF1993493.1"/>
    <property type="molecule type" value="Genomic_DNA"/>
</dbReference>
<organism evidence="4 5">
    <name type="scientific">Amniculicola lignicola CBS 123094</name>
    <dbReference type="NCBI Taxonomy" id="1392246"/>
    <lineage>
        <taxon>Eukaryota</taxon>
        <taxon>Fungi</taxon>
        <taxon>Dikarya</taxon>
        <taxon>Ascomycota</taxon>
        <taxon>Pezizomycotina</taxon>
        <taxon>Dothideomycetes</taxon>
        <taxon>Pleosporomycetidae</taxon>
        <taxon>Pleosporales</taxon>
        <taxon>Amniculicolaceae</taxon>
        <taxon>Amniculicola</taxon>
    </lineage>
</organism>
<evidence type="ECO:0000259" key="3">
    <source>
        <dbReference type="PROSITE" id="PS50158"/>
    </source>
</evidence>
<accession>A0A6A5VVE1</accession>
<feature type="compositionally biased region" description="Basic and acidic residues" evidence="2">
    <location>
        <begin position="207"/>
        <end position="230"/>
    </location>
</feature>
<dbReference type="InterPro" id="IPR001878">
    <property type="entry name" value="Znf_CCHC"/>
</dbReference>
<dbReference type="Gene3D" id="4.10.60.10">
    <property type="entry name" value="Zinc finger, CCHC-type"/>
    <property type="match status" value="1"/>
</dbReference>
<feature type="compositionally biased region" description="Gly residues" evidence="2">
    <location>
        <begin position="239"/>
        <end position="249"/>
    </location>
</feature>
<gene>
    <name evidence="4" type="ORF">P154DRAFT_549536</name>
</gene>
<keyword evidence="1" id="KW-0862">Zinc</keyword>